<dbReference type="GO" id="GO:0006355">
    <property type="term" value="P:regulation of DNA-templated transcription"/>
    <property type="evidence" value="ECO:0007669"/>
    <property type="project" value="InterPro"/>
</dbReference>
<dbReference type="InterPro" id="IPR001909">
    <property type="entry name" value="KRAB"/>
</dbReference>
<sequence length="246" mass="27199">MAAVSPTARCQDPVTFEDVAVVFTDEEWRRLVPIQRDLYKEVMLENYKSVVSLGLPVPGPDVIFQLKRGDAPWIMELHGSEGTECAENVCLDWETKPEIQGPSEVEKSEGTLSEKLGRKGPLCPKLEFHALEGGLETEKESPAAEACKKSLSREEGLRHRSAISGPSLFQENTDEERMAAVPLTAARQVNWTDFNLKLPCQPDSECLGDGPHLVEDGLRREYSQVPCLAPDSLLPHHTAQLQGPSL</sequence>
<evidence type="ECO:0000259" key="1">
    <source>
        <dbReference type="PROSITE" id="PS50805"/>
    </source>
</evidence>
<dbReference type="Pfam" id="PF01352">
    <property type="entry name" value="KRAB"/>
    <property type="match status" value="1"/>
</dbReference>
<dbReference type="EMBL" id="JWIN03000028">
    <property type="protein sequence ID" value="KAB1256902.1"/>
    <property type="molecule type" value="Genomic_DNA"/>
</dbReference>
<keyword evidence="3" id="KW-1185">Reference proteome</keyword>
<dbReference type="SMART" id="SM00349">
    <property type="entry name" value="KRAB"/>
    <property type="match status" value="1"/>
</dbReference>
<dbReference type="STRING" id="9838.ENSCDRP00005029448"/>
<protein>
    <submittedName>
        <fullName evidence="2">Zinc finger protein 2</fullName>
    </submittedName>
</protein>
<dbReference type="Gene3D" id="6.10.140.140">
    <property type="match status" value="1"/>
</dbReference>
<dbReference type="PANTHER" id="PTHR23232">
    <property type="entry name" value="KRAB DOMAIN C2H2 ZINC FINGER"/>
    <property type="match status" value="1"/>
</dbReference>
<evidence type="ECO:0000313" key="3">
    <source>
        <dbReference type="Proteomes" id="UP000299084"/>
    </source>
</evidence>
<gene>
    <name evidence="2" type="ORF">Cadr_000029910</name>
</gene>
<dbReference type="CDD" id="cd07765">
    <property type="entry name" value="KRAB_A-box"/>
    <property type="match status" value="1"/>
</dbReference>
<feature type="domain" description="KRAB" evidence="1">
    <location>
        <begin position="14"/>
        <end position="85"/>
    </location>
</feature>
<dbReference type="Proteomes" id="UP000299084">
    <property type="component" value="Unassembled WGS sequence"/>
</dbReference>
<accession>A0A5N4CD89</accession>
<name>A0A5N4CD89_CAMDR</name>
<dbReference type="AlphaFoldDB" id="A0A5N4CD89"/>
<organism evidence="2 3">
    <name type="scientific">Camelus dromedarius</name>
    <name type="common">Dromedary</name>
    <name type="synonym">Arabian camel</name>
    <dbReference type="NCBI Taxonomy" id="9838"/>
    <lineage>
        <taxon>Eukaryota</taxon>
        <taxon>Metazoa</taxon>
        <taxon>Chordata</taxon>
        <taxon>Craniata</taxon>
        <taxon>Vertebrata</taxon>
        <taxon>Euteleostomi</taxon>
        <taxon>Mammalia</taxon>
        <taxon>Eutheria</taxon>
        <taxon>Laurasiatheria</taxon>
        <taxon>Artiodactyla</taxon>
        <taxon>Tylopoda</taxon>
        <taxon>Camelidae</taxon>
        <taxon>Camelus</taxon>
    </lineage>
</organism>
<dbReference type="InterPro" id="IPR036051">
    <property type="entry name" value="KRAB_dom_sf"/>
</dbReference>
<reference evidence="2 3" key="1">
    <citation type="journal article" date="2019" name="Mol. Ecol. Resour.">
        <title>Improving Illumina assemblies with Hi-C and long reads: an example with the North African dromedary.</title>
        <authorList>
            <person name="Elbers J.P."/>
            <person name="Rogers M.F."/>
            <person name="Perelman P.L."/>
            <person name="Proskuryakova A.A."/>
            <person name="Serdyukova N.A."/>
            <person name="Johnson W.E."/>
            <person name="Horin P."/>
            <person name="Corander J."/>
            <person name="Murphy D."/>
            <person name="Burger P.A."/>
        </authorList>
    </citation>
    <scope>NUCLEOTIDE SEQUENCE [LARGE SCALE GENOMIC DNA]</scope>
    <source>
        <strain evidence="2">Drom800</strain>
        <tissue evidence="2">Blood</tissue>
    </source>
</reference>
<dbReference type="InterPro" id="IPR050169">
    <property type="entry name" value="Krueppel_C2H2_ZnF"/>
</dbReference>
<evidence type="ECO:0000313" key="2">
    <source>
        <dbReference type="EMBL" id="KAB1256902.1"/>
    </source>
</evidence>
<proteinExistence type="predicted"/>
<dbReference type="PANTHER" id="PTHR23232:SF151">
    <property type="entry name" value="EXPRESSED SEQUENCE AW146154-RELATED"/>
    <property type="match status" value="1"/>
</dbReference>
<dbReference type="PROSITE" id="PS50805">
    <property type="entry name" value="KRAB"/>
    <property type="match status" value="1"/>
</dbReference>
<dbReference type="SUPFAM" id="SSF109640">
    <property type="entry name" value="KRAB domain (Kruppel-associated box)"/>
    <property type="match status" value="1"/>
</dbReference>
<comment type="caution">
    <text evidence="2">The sequence shown here is derived from an EMBL/GenBank/DDBJ whole genome shotgun (WGS) entry which is preliminary data.</text>
</comment>